<keyword evidence="3" id="KW-1185">Reference proteome</keyword>
<accession>A0A397US61</accession>
<feature type="domain" description="Nudix hydrolase" evidence="1">
    <location>
        <begin position="48"/>
        <end position="177"/>
    </location>
</feature>
<reference evidence="2 3" key="1">
    <citation type="submission" date="2018-06" db="EMBL/GenBank/DDBJ databases">
        <title>Comparative genomics reveals the genomic features of Rhizophagus irregularis, R. cerebriforme, R. diaphanum and Gigaspora rosea, and their symbiotic lifestyle signature.</title>
        <authorList>
            <person name="Morin E."/>
            <person name="San Clemente H."/>
            <person name="Chen E.C.H."/>
            <person name="De La Providencia I."/>
            <person name="Hainaut M."/>
            <person name="Kuo A."/>
            <person name="Kohler A."/>
            <person name="Murat C."/>
            <person name="Tang N."/>
            <person name="Roy S."/>
            <person name="Loubradou J."/>
            <person name="Henrissat B."/>
            <person name="Grigoriev I.V."/>
            <person name="Corradi N."/>
            <person name="Roux C."/>
            <person name="Martin F.M."/>
        </authorList>
    </citation>
    <scope>NUCLEOTIDE SEQUENCE [LARGE SCALE GENOMIC DNA]</scope>
    <source>
        <strain evidence="2 3">DAOM 194757</strain>
    </source>
</reference>
<dbReference type="InterPro" id="IPR000086">
    <property type="entry name" value="NUDIX_hydrolase_dom"/>
</dbReference>
<dbReference type="Proteomes" id="UP000266673">
    <property type="component" value="Unassembled WGS sequence"/>
</dbReference>
<dbReference type="AlphaFoldDB" id="A0A397US61"/>
<protein>
    <recommendedName>
        <fullName evidence="1">Nudix hydrolase domain-containing protein</fullName>
    </recommendedName>
</protein>
<proteinExistence type="predicted"/>
<evidence type="ECO:0000259" key="1">
    <source>
        <dbReference type="PROSITE" id="PS51462"/>
    </source>
</evidence>
<dbReference type="InterPro" id="IPR015797">
    <property type="entry name" value="NUDIX_hydrolase-like_dom_sf"/>
</dbReference>
<comment type="caution">
    <text evidence="2">The sequence shown here is derived from an EMBL/GenBank/DDBJ whole genome shotgun (WGS) entry which is preliminary data.</text>
</comment>
<gene>
    <name evidence="2" type="ORF">C2G38_2144743</name>
</gene>
<sequence length="177" mass="20719">MEINKGACLQCPKCNQYRPIYKYKGITKTYEMTYCNICMNCKRNVQLKDKQLVKVLIFGKSKKGIQVMLLQRIHPQKPYFGMMQGTGGKVEVYVDEYGIETLEKKVDAAIQETQEELGIYLDETKLQKIWSETVLLEWTTRRCEIQEAIYNVTLSIFIYPWNWIQKPLAVEPDKSSN</sequence>
<dbReference type="PROSITE" id="PS51462">
    <property type="entry name" value="NUDIX"/>
    <property type="match status" value="1"/>
</dbReference>
<dbReference type="Gene3D" id="3.90.79.10">
    <property type="entry name" value="Nucleoside Triphosphate Pyrophosphohydrolase"/>
    <property type="match status" value="1"/>
</dbReference>
<dbReference type="EMBL" id="QKWP01000962">
    <property type="protein sequence ID" value="RIB13060.1"/>
    <property type="molecule type" value="Genomic_DNA"/>
</dbReference>
<organism evidence="2 3">
    <name type="scientific">Gigaspora rosea</name>
    <dbReference type="NCBI Taxonomy" id="44941"/>
    <lineage>
        <taxon>Eukaryota</taxon>
        <taxon>Fungi</taxon>
        <taxon>Fungi incertae sedis</taxon>
        <taxon>Mucoromycota</taxon>
        <taxon>Glomeromycotina</taxon>
        <taxon>Glomeromycetes</taxon>
        <taxon>Diversisporales</taxon>
        <taxon>Gigasporaceae</taxon>
        <taxon>Gigaspora</taxon>
    </lineage>
</organism>
<dbReference type="OrthoDB" id="10005910at2759"/>
<evidence type="ECO:0000313" key="2">
    <source>
        <dbReference type="EMBL" id="RIB13060.1"/>
    </source>
</evidence>
<dbReference type="SUPFAM" id="SSF55811">
    <property type="entry name" value="Nudix"/>
    <property type="match status" value="1"/>
</dbReference>
<evidence type="ECO:0000313" key="3">
    <source>
        <dbReference type="Proteomes" id="UP000266673"/>
    </source>
</evidence>
<name>A0A397US61_9GLOM</name>